<dbReference type="RefSeq" id="WP_345252880.1">
    <property type="nucleotide sequence ID" value="NZ_BAABGY010000001.1"/>
</dbReference>
<keyword evidence="7" id="KW-1185">Reference proteome</keyword>
<dbReference type="PANTHER" id="PTHR43133">
    <property type="entry name" value="RNA POLYMERASE ECF-TYPE SIGMA FACTO"/>
    <property type="match status" value="1"/>
</dbReference>
<gene>
    <name evidence="6" type="ORF">GCM10023184_03410</name>
</gene>
<reference evidence="7" key="1">
    <citation type="journal article" date="2019" name="Int. J. Syst. Evol. Microbiol.">
        <title>The Global Catalogue of Microorganisms (GCM) 10K type strain sequencing project: providing services to taxonomists for standard genome sequencing and annotation.</title>
        <authorList>
            <consortium name="The Broad Institute Genomics Platform"/>
            <consortium name="The Broad Institute Genome Sequencing Center for Infectious Disease"/>
            <person name="Wu L."/>
            <person name="Ma J."/>
        </authorList>
    </citation>
    <scope>NUCLEOTIDE SEQUENCE [LARGE SCALE GENOMIC DNA]</scope>
    <source>
        <strain evidence="7">JCM 17919</strain>
    </source>
</reference>
<sequence length="203" mass="22932">MNKGSTIDTDIELLALLRDRRRAGEGIARLYATYAADMAALVQRHGGTYDDGQDVFQEVALAFVYSVQDGRYREESGIRTFLFAMTRNKWFNELRRRGRAQDRAAIFEQERDALPESATQLLEHKEASAGLQATLERLGAGCRELLTGFYYAERSMRELAADLGLGSEQVARNKKHRCLKKLSELIESEPALAQQLKNLLYAP</sequence>
<dbReference type="Proteomes" id="UP001501725">
    <property type="component" value="Unassembled WGS sequence"/>
</dbReference>
<feature type="domain" description="RNA polymerase sigma-70 region 2" evidence="5">
    <location>
        <begin position="30"/>
        <end position="99"/>
    </location>
</feature>
<comment type="similarity">
    <text evidence="1">Belongs to the sigma-70 factor family. ECF subfamily.</text>
</comment>
<evidence type="ECO:0000256" key="1">
    <source>
        <dbReference type="ARBA" id="ARBA00010641"/>
    </source>
</evidence>
<protein>
    <recommendedName>
        <fullName evidence="5">RNA polymerase sigma-70 region 2 domain-containing protein</fullName>
    </recommendedName>
</protein>
<accession>A0ABP8G796</accession>
<dbReference type="PANTHER" id="PTHR43133:SF46">
    <property type="entry name" value="RNA POLYMERASE SIGMA-70 FACTOR ECF SUBFAMILY"/>
    <property type="match status" value="1"/>
</dbReference>
<evidence type="ECO:0000256" key="4">
    <source>
        <dbReference type="ARBA" id="ARBA00023163"/>
    </source>
</evidence>
<dbReference type="SUPFAM" id="SSF88946">
    <property type="entry name" value="Sigma2 domain of RNA polymerase sigma factors"/>
    <property type="match status" value="1"/>
</dbReference>
<evidence type="ECO:0000259" key="5">
    <source>
        <dbReference type="Pfam" id="PF04542"/>
    </source>
</evidence>
<dbReference type="SUPFAM" id="SSF88659">
    <property type="entry name" value="Sigma3 and sigma4 domains of RNA polymerase sigma factors"/>
    <property type="match status" value="1"/>
</dbReference>
<dbReference type="InterPro" id="IPR013324">
    <property type="entry name" value="RNA_pol_sigma_r3/r4-like"/>
</dbReference>
<name>A0ABP8G796_9BACT</name>
<dbReference type="InterPro" id="IPR036388">
    <property type="entry name" value="WH-like_DNA-bd_sf"/>
</dbReference>
<organism evidence="6 7">
    <name type="scientific">Flaviaesturariibacter amylovorans</name>
    <dbReference type="NCBI Taxonomy" id="1084520"/>
    <lineage>
        <taxon>Bacteria</taxon>
        <taxon>Pseudomonadati</taxon>
        <taxon>Bacteroidota</taxon>
        <taxon>Chitinophagia</taxon>
        <taxon>Chitinophagales</taxon>
        <taxon>Chitinophagaceae</taxon>
        <taxon>Flaviaestuariibacter</taxon>
    </lineage>
</organism>
<dbReference type="Pfam" id="PF04542">
    <property type="entry name" value="Sigma70_r2"/>
    <property type="match status" value="1"/>
</dbReference>
<dbReference type="InterPro" id="IPR007627">
    <property type="entry name" value="RNA_pol_sigma70_r2"/>
</dbReference>
<dbReference type="EMBL" id="BAABGY010000001">
    <property type="protein sequence ID" value="GAA4318889.1"/>
    <property type="molecule type" value="Genomic_DNA"/>
</dbReference>
<dbReference type="NCBIfam" id="TIGR02937">
    <property type="entry name" value="sigma70-ECF"/>
    <property type="match status" value="1"/>
</dbReference>
<dbReference type="Gene3D" id="1.10.10.10">
    <property type="entry name" value="Winged helix-like DNA-binding domain superfamily/Winged helix DNA-binding domain"/>
    <property type="match status" value="1"/>
</dbReference>
<comment type="caution">
    <text evidence="6">The sequence shown here is derived from an EMBL/GenBank/DDBJ whole genome shotgun (WGS) entry which is preliminary data.</text>
</comment>
<keyword evidence="2" id="KW-0805">Transcription regulation</keyword>
<dbReference type="InterPro" id="IPR039425">
    <property type="entry name" value="RNA_pol_sigma-70-like"/>
</dbReference>
<evidence type="ECO:0000256" key="3">
    <source>
        <dbReference type="ARBA" id="ARBA00023082"/>
    </source>
</evidence>
<keyword evidence="3" id="KW-0731">Sigma factor</keyword>
<evidence type="ECO:0000256" key="2">
    <source>
        <dbReference type="ARBA" id="ARBA00023015"/>
    </source>
</evidence>
<evidence type="ECO:0000313" key="7">
    <source>
        <dbReference type="Proteomes" id="UP001501725"/>
    </source>
</evidence>
<evidence type="ECO:0000313" key="6">
    <source>
        <dbReference type="EMBL" id="GAA4318889.1"/>
    </source>
</evidence>
<dbReference type="InterPro" id="IPR013325">
    <property type="entry name" value="RNA_pol_sigma_r2"/>
</dbReference>
<dbReference type="Gene3D" id="1.10.1740.10">
    <property type="match status" value="1"/>
</dbReference>
<dbReference type="InterPro" id="IPR014284">
    <property type="entry name" value="RNA_pol_sigma-70_dom"/>
</dbReference>
<proteinExistence type="inferred from homology"/>
<keyword evidence="4" id="KW-0804">Transcription</keyword>